<proteinExistence type="predicted"/>
<evidence type="ECO:0000313" key="2">
    <source>
        <dbReference type="EMBL" id="BBI95705.1"/>
    </source>
</evidence>
<name>A0A455VZN7_ENTAS</name>
<gene>
    <name evidence="2" type="primary">yidI</name>
    <name evidence="2" type="ORF">MRY18106EAS_22370</name>
</gene>
<organism evidence="2">
    <name type="scientific">Enterobacter asburiae</name>
    <dbReference type="NCBI Taxonomy" id="61645"/>
    <lineage>
        <taxon>Bacteria</taxon>
        <taxon>Pseudomonadati</taxon>
        <taxon>Pseudomonadota</taxon>
        <taxon>Gammaproteobacteria</taxon>
        <taxon>Enterobacterales</taxon>
        <taxon>Enterobacteriaceae</taxon>
        <taxon>Enterobacter</taxon>
        <taxon>Enterobacter cloacae complex</taxon>
    </lineage>
</organism>
<dbReference type="RefSeq" id="WP_301509398.1">
    <property type="nucleotide sequence ID" value="NZ_CP129497.1"/>
</dbReference>
<feature type="transmembrane region" description="Helical" evidence="1">
    <location>
        <begin position="111"/>
        <end position="143"/>
    </location>
</feature>
<feature type="transmembrane region" description="Helical" evidence="1">
    <location>
        <begin position="78"/>
        <end position="99"/>
    </location>
</feature>
<protein>
    <submittedName>
        <fullName evidence="2">Inner membrane protein YidI</fullName>
    </submittedName>
</protein>
<keyword evidence="1" id="KW-0812">Transmembrane</keyword>
<feature type="transmembrane region" description="Helical" evidence="1">
    <location>
        <begin position="12"/>
        <end position="30"/>
    </location>
</feature>
<sequence length="149" mass="15663">MEILIRNKFSSVGMLLGVIALLLSLAQFTLGPFSSKSTALEVVVAEKVSAVKKGIMAGIKGEQPTVEKKKEPVDIDRLLIASGIMLSVMALGLAFISGLRKENKWTVSGALFFSGATIAFHAALLAFGLIAAVLLLMLVVSIISGSTPF</sequence>
<evidence type="ECO:0000256" key="1">
    <source>
        <dbReference type="SAM" id="Phobius"/>
    </source>
</evidence>
<keyword evidence="1" id="KW-1133">Transmembrane helix</keyword>
<dbReference type="AlphaFoldDB" id="A0A455VZN7"/>
<keyword evidence="1" id="KW-0472">Membrane</keyword>
<dbReference type="EMBL" id="AP019533">
    <property type="protein sequence ID" value="BBI95705.1"/>
    <property type="molecule type" value="Genomic_DNA"/>
</dbReference>
<reference evidence="2" key="1">
    <citation type="submission" date="2019-03" db="EMBL/GenBank/DDBJ databases">
        <title>Complete genome sequences of Enterobacter asburiae str. MRY18-106 isolated from a patient in Japan.</title>
        <authorList>
            <person name="Sekizuka T."/>
            <person name="Matsui M."/>
            <person name="Takara T."/>
            <person name="Uechi A."/>
            <person name="Harakuni M."/>
            <person name="Kimura T."/>
            <person name="Suzuki S."/>
            <person name="Kuroda M."/>
        </authorList>
    </citation>
    <scope>NUCLEOTIDE SEQUENCE</scope>
    <source>
        <strain evidence="2">MRY18-106</strain>
    </source>
</reference>
<accession>A0A455VZN7</accession>